<dbReference type="SUPFAM" id="SSF56672">
    <property type="entry name" value="DNA/RNA polymerases"/>
    <property type="match status" value="1"/>
</dbReference>
<dbReference type="CDD" id="cd09272">
    <property type="entry name" value="RNase_HI_RT_Ty1"/>
    <property type="match status" value="1"/>
</dbReference>
<accession>A0ABQ5BNM5</accession>
<feature type="region of interest" description="Disordered" evidence="1">
    <location>
        <begin position="75"/>
        <end position="95"/>
    </location>
</feature>
<dbReference type="Proteomes" id="UP001151760">
    <property type="component" value="Unassembled WGS sequence"/>
</dbReference>
<dbReference type="PANTHER" id="PTHR11439:SF495">
    <property type="entry name" value="REVERSE TRANSCRIPTASE, RNA-DEPENDENT DNA POLYMERASE-RELATED"/>
    <property type="match status" value="1"/>
</dbReference>
<dbReference type="EMBL" id="BQNB010013454">
    <property type="protein sequence ID" value="GJT16178.1"/>
    <property type="molecule type" value="Genomic_DNA"/>
</dbReference>
<organism evidence="3 4">
    <name type="scientific">Tanacetum coccineum</name>
    <dbReference type="NCBI Taxonomy" id="301880"/>
    <lineage>
        <taxon>Eukaryota</taxon>
        <taxon>Viridiplantae</taxon>
        <taxon>Streptophyta</taxon>
        <taxon>Embryophyta</taxon>
        <taxon>Tracheophyta</taxon>
        <taxon>Spermatophyta</taxon>
        <taxon>Magnoliopsida</taxon>
        <taxon>eudicotyledons</taxon>
        <taxon>Gunneridae</taxon>
        <taxon>Pentapetalae</taxon>
        <taxon>asterids</taxon>
        <taxon>campanulids</taxon>
        <taxon>Asterales</taxon>
        <taxon>Asteraceae</taxon>
        <taxon>Asteroideae</taxon>
        <taxon>Anthemideae</taxon>
        <taxon>Anthemidinae</taxon>
        <taxon>Tanacetum</taxon>
    </lineage>
</organism>
<sequence length="464" mass="52160">MDNEMSNVDWVELMHVVMVKTIVEVEDCCKETDKCSNKPKLSKAEDSTLPNHDTTDESSVCSTLLPPLEKLAGAKPVSGPNTIKSNLKSNPTFKSKTLKAPAGKLKNMKIKDDPTLAIVMKELNELKLQLSKKKSSHSRNHQSQQWFRKGEAKKAGANKIVSSNAPRLKTPTQRLEVIRIFLAFATYINFIGYQIDVKSAFLNGKLKEEVYVNQPPGFESSEFPNHVFKLDKALYGLKQVPRACTKLCKQFAKLMTQRYKMSMMGVLTYFLRFQIKQSERGISINKEKYVEDLLKKYDIIGSSVKTLMVPPNMLGPDLNGKAVNETQYRGMIGSLMYLTASRPDIQFSTCLYARYQAKPKESHLIVVKRIFRYIKGTPSLGLWYPKCSGLDLKGYSDSDYAGCNLDRKSTSGACQFLGGKLVCWSAKKQLFVAMSLTEGEYVAATGCCANILWMKSQLTDYDII</sequence>
<reference evidence="3" key="1">
    <citation type="journal article" date="2022" name="Int. J. Mol. Sci.">
        <title>Draft Genome of Tanacetum Coccineum: Genomic Comparison of Closely Related Tanacetum-Family Plants.</title>
        <authorList>
            <person name="Yamashiro T."/>
            <person name="Shiraishi A."/>
            <person name="Nakayama K."/>
            <person name="Satake H."/>
        </authorList>
    </citation>
    <scope>NUCLEOTIDE SEQUENCE</scope>
</reference>
<proteinExistence type="predicted"/>
<feature type="region of interest" description="Disordered" evidence="1">
    <location>
        <begin position="131"/>
        <end position="151"/>
    </location>
</feature>
<feature type="compositionally biased region" description="Basic and acidic residues" evidence="1">
    <location>
        <begin position="33"/>
        <end position="46"/>
    </location>
</feature>
<feature type="region of interest" description="Disordered" evidence="1">
    <location>
        <begin position="33"/>
        <end position="59"/>
    </location>
</feature>
<evidence type="ECO:0000313" key="4">
    <source>
        <dbReference type="Proteomes" id="UP001151760"/>
    </source>
</evidence>
<name>A0ABQ5BNM5_9ASTR</name>
<comment type="caution">
    <text evidence="3">The sequence shown here is derived from an EMBL/GenBank/DDBJ whole genome shotgun (WGS) entry which is preliminary data.</text>
</comment>
<gene>
    <name evidence="3" type="ORF">Tco_0874884</name>
</gene>
<evidence type="ECO:0000313" key="3">
    <source>
        <dbReference type="EMBL" id="GJT16178.1"/>
    </source>
</evidence>
<evidence type="ECO:0000256" key="1">
    <source>
        <dbReference type="SAM" id="MobiDB-lite"/>
    </source>
</evidence>
<dbReference type="InterPro" id="IPR043502">
    <property type="entry name" value="DNA/RNA_pol_sf"/>
</dbReference>
<keyword evidence="4" id="KW-1185">Reference proteome</keyword>
<reference evidence="3" key="2">
    <citation type="submission" date="2022-01" db="EMBL/GenBank/DDBJ databases">
        <authorList>
            <person name="Yamashiro T."/>
            <person name="Shiraishi A."/>
            <person name="Satake H."/>
            <person name="Nakayama K."/>
        </authorList>
    </citation>
    <scope>NUCLEOTIDE SEQUENCE</scope>
</reference>
<dbReference type="Pfam" id="PF07727">
    <property type="entry name" value="RVT_2"/>
    <property type="match status" value="1"/>
</dbReference>
<evidence type="ECO:0000259" key="2">
    <source>
        <dbReference type="Pfam" id="PF07727"/>
    </source>
</evidence>
<feature type="compositionally biased region" description="Polar residues" evidence="1">
    <location>
        <begin position="79"/>
        <end position="95"/>
    </location>
</feature>
<dbReference type="InterPro" id="IPR013103">
    <property type="entry name" value="RVT_2"/>
</dbReference>
<feature type="compositionally biased region" description="Basic residues" evidence="1">
    <location>
        <begin position="131"/>
        <end position="140"/>
    </location>
</feature>
<feature type="domain" description="Reverse transcriptase Ty1/copia-type" evidence="2">
    <location>
        <begin position="167"/>
        <end position="245"/>
    </location>
</feature>
<protein>
    <submittedName>
        <fullName evidence="3">Retrovirus-related pol polyprotein from transposon TNT 1-94</fullName>
    </submittedName>
</protein>
<dbReference type="PANTHER" id="PTHR11439">
    <property type="entry name" value="GAG-POL-RELATED RETROTRANSPOSON"/>
    <property type="match status" value="1"/>
</dbReference>
<feature type="compositionally biased region" description="Polar residues" evidence="1">
    <location>
        <begin position="48"/>
        <end position="59"/>
    </location>
</feature>